<sequence length="105" mass="10658">MTESTSPVGLRAAALAAAEAARAARVDVARAYLAQVLTPAPVDGLEVVAETDQLVVFTDGGDVCLAVSTVGPTAHLVTDDGGWTRRGEVTSLVQLGLLLEDKAAG</sequence>
<dbReference type="RefSeq" id="WP_300953013.1">
    <property type="nucleotide sequence ID" value="NZ_JAUHJQ010000005.1"/>
</dbReference>
<keyword evidence="2" id="KW-1185">Reference proteome</keyword>
<protein>
    <submittedName>
        <fullName evidence="1">Uncharacterized protein</fullName>
    </submittedName>
</protein>
<evidence type="ECO:0000313" key="1">
    <source>
        <dbReference type="EMBL" id="MDN4173911.1"/>
    </source>
</evidence>
<reference evidence="1" key="1">
    <citation type="submission" date="2023-06" db="EMBL/GenBank/DDBJ databases">
        <title>Draft genome sequence of Nocardioides sp. SOB77.</title>
        <authorList>
            <person name="Zhang G."/>
        </authorList>
    </citation>
    <scope>NUCLEOTIDE SEQUENCE</scope>
    <source>
        <strain evidence="1">SOB77</strain>
    </source>
</reference>
<comment type="caution">
    <text evidence="1">The sequence shown here is derived from an EMBL/GenBank/DDBJ whole genome shotgun (WGS) entry which is preliminary data.</text>
</comment>
<gene>
    <name evidence="1" type="ORF">QWY28_13200</name>
</gene>
<name>A0ABT8FGU5_9ACTN</name>
<dbReference type="Proteomes" id="UP001168620">
    <property type="component" value="Unassembled WGS sequence"/>
</dbReference>
<proteinExistence type="predicted"/>
<accession>A0ABT8FGU5</accession>
<dbReference type="EMBL" id="JAUHJQ010000005">
    <property type="protein sequence ID" value="MDN4173911.1"/>
    <property type="molecule type" value="Genomic_DNA"/>
</dbReference>
<evidence type="ECO:0000313" key="2">
    <source>
        <dbReference type="Proteomes" id="UP001168620"/>
    </source>
</evidence>
<organism evidence="1 2">
    <name type="scientific">Nocardioides oceani</name>
    <dbReference type="NCBI Taxonomy" id="3058369"/>
    <lineage>
        <taxon>Bacteria</taxon>
        <taxon>Bacillati</taxon>
        <taxon>Actinomycetota</taxon>
        <taxon>Actinomycetes</taxon>
        <taxon>Propionibacteriales</taxon>
        <taxon>Nocardioidaceae</taxon>
        <taxon>Nocardioides</taxon>
    </lineage>
</organism>